<organism evidence="1 2">
    <name type="scientific">Vermiconidia calcicola</name>
    <dbReference type="NCBI Taxonomy" id="1690605"/>
    <lineage>
        <taxon>Eukaryota</taxon>
        <taxon>Fungi</taxon>
        <taxon>Dikarya</taxon>
        <taxon>Ascomycota</taxon>
        <taxon>Pezizomycotina</taxon>
        <taxon>Dothideomycetes</taxon>
        <taxon>Dothideomycetidae</taxon>
        <taxon>Mycosphaerellales</taxon>
        <taxon>Extremaceae</taxon>
        <taxon>Vermiconidia</taxon>
    </lineage>
</organism>
<name>A0ACC3N5R7_9PEZI</name>
<accession>A0ACC3N5R7</accession>
<gene>
    <name evidence="1" type="ORF">LTR37_010114</name>
</gene>
<dbReference type="EMBL" id="JAUTXU010000082">
    <property type="protein sequence ID" value="KAK3710695.1"/>
    <property type="molecule type" value="Genomic_DNA"/>
</dbReference>
<keyword evidence="2" id="KW-1185">Reference proteome</keyword>
<proteinExistence type="predicted"/>
<evidence type="ECO:0000313" key="1">
    <source>
        <dbReference type="EMBL" id="KAK3710695.1"/>
    </source>
</evidence>
<protein>
    <submittedName>
        <fullName evidence="1">Uncharacterized protein</fullName>
    </submittedName>
</protein>
<evidence type="ECO:0000313" key="2">
    <source>
        <dbReference type="Proteomes" id="UP001281147"/>
    </source>
</evidence>
<dbReference type="Proteomes" id="UP001281147">
    <property type="component" value="Unassembled WGS sequence"/>
</dbReference>
<sequence length="90" mass="9516">MDPNNPEDKSNQISGFKATLSNPNVSDDAKANAREQLKALGADNFDYASEVPAENNKNPGNVAGGLKAAINNPQVSDEGKDSAKKQLDNM</sequence>
<comment type="caution">
    <text evidence="1">The sequence shown here is derived from an EMBL/GenBank/DDBJ whole genome shotgun (WGS) entry which is preliminary data.</text>
</comment>
<reference evidence="1" key="1">
    <citation type="submission" date="2023-07" db="EMBL/GenBank/DDBJ databases">
        <title>Black Yeasts Isolated from many extreme environments.</title>
        <authorList>
            <person name="Coleine C."/>
            <person name="Stajich J.E."/>
            <person name="Selbmann L."/>
        </authorList>
    </citation>
    <scope>NUCLEOTIDE SEQUENCE</scope>
    <source>
        <strain evidence="1">CCFEE 5714</strain>
    </source>
</reference>